<dbReference type="GeneID" id="74568644"/>
<dbReference type="PANTHER" id="PTHR46491">
    <property type="entry name" value="CDGSH IRON SULFUR DOMAIN PROTEIN HOMOLOG"/>
    <property type="match status" value="1"/>
</dbReference>
<dbReference type="Gene3D" id="3.40.5.90">
    <property type="entry name" value="CDGSH iron-sulfur domain, mitoNEET-type"/>
    <property type="match status" value="1"/>
</dbReference>
<dbReference type="InterPro" id="IPR052950">
    <property type="entry name" value="CISD"/>
</dbReference>
<evidence type="ECO:0000259" key="5">
    <source>
        <dbReference type="SMART" id="SM00704"/>
    </source>
</evidence>
<gene>
    <name evidence="6" type="ORF">MJ1_0703</name>
</gene>
<keyword evidence="1" id="KW-0001">2Fe-2S</keyword>
<keyword evidence="4" id="KW-0411">Iron-sulfur</keyword>
<evidence type="ECO:0000256" key="2">
    <source>
        <dbReference type="ARBA" id="ARBA00022723"/>
    </source>
</evidence>
<dbReference type="Proteomes" id="UP001055553">
    <property type="component" value="Chromosome"/>
</dbReference>
<name>A0A915SYI5_9ARCH</name>
<keyword evidence="7" id="KW-1185">Reference proteome</keyword>
<dbReference type="GO" id="GO:0005737">
    <property type="term" value="C:cytoplasm"/>
    <property type="evidence" value="ECO:0007669"/>
    <property type="project" value="UniProtKB-ARBA"/>
</dbReference>
<feature type="domain" description="Iron-binding zinc finger CDGSH type" evidence="5">
    <location>
        <begin position="11"/>
        <end position="48"/>
    </location>
</feature>
<dbReference type="SMART" id="SM00704">
    <property type="entry name" value="ZnF_CDGSH"/>
    <property type="match status" value="1"/>
</dbReference>
<dbReference type="AlphaFoldDB" id="A0A915SYI5"/>
<evidence type="ECO:0000313" key="6">
    <source>
        <dbReference type="EMBL" id="BBL45845.1"/>
    </source>
</evidence>
<keyword evidence="2" id="KW-0479">Metal-binding</keyword>
<sequence length="58" mass="6660">MARVVIRGFENGPYEVNVDGKAIYHLCRCGHSENKPYCDGHHKKVEFKAPPFELEITK</sequence>
<evidence type="ECO:0000256" key="3">
    <source>
        <dbReference type="ARBA" id="ARBA00023004"/>
    </source>
</evidence>
<reference evidence="7" key="1">
    <citation type="journal article" date="2022" name="Int. J. Syst. Evol. Microbiol.">
        <title>Nanobdella aerobiophila gen. nov., sp. nov., a thermoacidophilic, obligate ectosymbiotic archaeon, and proposal of Nanobdellaceae fam. nov., Nanobdellales ord. nov. and Nanobdellia class. nov.</title>
        <authorList>
            <person name="Kato S."/>
            <person name="Ogasawara A."/>
            <person name="Itoh T."/>
            <person name="Sakai H.D."/>
            <person name="Shimizu M."/>
            <person name="Yuki M."/>
            <person name="Kaneko M."/>
            <person name="Takashina T."/>
            <person name="Ohkuma M."/>
        </authorList>
    </citation>
    <scope>NUCLEOTIDE SEQUENCE [LARGE SCALE GENOMIC DNA]</scope>
    <source>
        <strain evidence="7">MJ1</strain>
    </source>
</reference>
<dbReference type="KEGG" id="naer:MJ1_0703"/>
<dbReference type="InterPro" id="IPR018967">
    <property type="entry name" value="FeS-contain_CDGSH-typ"/>
</dbReference>
<dbReference type="InterPro" id="IPR042216">
    <property type="entry name" value="MitoNEET_CISD"/>
</dbReference>
<protein>
    <submittedName>
        <fullName evidence="6">Iron-binding zinc finger protein</fullName>
    </submittedName>
</protein>
<evidence type="ECO:0000256" key="1">
    <source>
        <dbReference type="ARBA" id="ARBA00022714"/>
    </source>
</evidence>
<evidence type="ECO:0000256" key="4">
    <source>
        <dbReference type="ARBA" id="ARBA00023014"/>
    </source>
</evidence>
<keyword evidence="3" id="KW-0408">Iron</keyword>
<accession>A0A915SYI5</accession>
<organism evidence="6 7">
    <name type="scientific">Nanobdella aerobiophila</name>
    <dbReference type="NCBI Taxonomy" id="2586965"/>
    <lineage>
        <taxon>Archaea</taxon>
        <taxon>Nanobdellota</taxon>
        <taxon>Nanobdellia</taxon>
        <taxon>Nanobdellales</taxon>
        <taxon>Nanobdellaceae</taxon>
        <taxon>Nanobdella</taxon>
    </lineage>
</organism>
<dbReference type="GO" id="GO:0051537">
    <property type="term" value="F:2 iron, 2 sulfur cluster binding"/>
    <property type="evidence" value="ECO:0007669"/>
    <property type="project" value="UniProtKB-KW"/>
</dbReference>
<dbReference type="Pfam" id="PF09360">
    <property type="entry name" value="zf-CDGSH"/>
    <property type="match status" value="1"/>
</dbReference>
<dbReference type="RefSeq" id="WP_258393154.1">
    <property type="nucleotide sequence ID" value="NZ_AP019769.1"/>
</dbReference>
<evidence type="ECO:0000313" key="7">
    <source>
        <dbReference type="Proteomes" id="UP001055553"/>
    </source>
</evidence>
<dbReference type="GO" id="GO:0046872">
    <property type="term" value="F:metal ion binding"/>
    <property type="evidence" value="ECO:0007669"/>
    <property type="project" value="UniProtKB-KW"/>
</dbReference>
<dbReference type="PANTHER" id="PTHR46491:SF3">
    <property type="entry name" value="CDGSH IRON-SULFUR DOMAIN-CONTAINING PROTEIN 3, MITOCHONDRIAL"/>
    <property type="match status" value="1"/>
</dbReference>
<dbReference type="EMBL" id="AP019769">
    <property type="protein sequence ID" value="BBL45845.1"/>
    <property type="molecule type" value="Genomic_DNA"/>
</dbReference>
<proteinExistence type="predicted"/>